<evidence type="ECO:0000313" key="1">
    <source>
        <dbReference type="EMBL" id="MPC80420.1"/>
    </source>
</evidence>
<accession>A0A5B7I7B4</accession>
<reference evidence="1 2" key="1">
    <citation type="submission" date="2019-05" db="EMBL/GenBank/DDBJ databases">
        <title>Another draft genome of Portunus trituberculatus and its Hox gene families provides insights of decapod evolution.</title>
        <authorList>
            <person name="Jeong J.-H."/>
            <person name="Song I."/>
            <person name="Kim S."/>
            <person name="Choi T."/>
            <person name="Kim D."/>
            <person name="Ryu S."/>
            <person name="Kim W."/>
        </authorList>
    </citation>
    <scope>NUCLEOTIDE SEQUENCE [LARGE SCALE GENOMIC DNA]</scope>
    <source>
        <tissue evidence="1">Muscle</tissue>
    </source>
</reference>
<dbReference type="Proteomes" id="UP000324222">
    <property type="component" value="Unassembled WGS sequence"/>
</dbReference>
<evidence type="ECO:0000313" key="2">
    <source>
        <dbReference type="Proteomes" id="UP000324222"/>
    </source>
</evidence>
<dbReference type="AlphaFoldDB" id="A0A5B7I7B4"/>
<name>A0A5B7I7B4_PORTR</name>
<gene>
    <name evidence="1" type="ORF">E2C01_074999</name>
</gene>
<sequence>MTHKRHHILRLLMERWKKVSDISQPPISTTAAAVAQLPHCCSWRPTAPCCLGVTARAQSPPSLGVLETYYYLSDAPPAMPHRGGGGLPAWVR</sequence>
<dbReference type="EMBL" id="VSRR010053967">
    <property type="protein sequence ID" value="MPC80420.1"/>
    <property type="molecule type" value="Genomic_DNA"/>
</dbReference>
<protein>
    <submittedName>
        <fullName evidence="1">Uncharacterized protein</fullName>
    </submittedName>
</protein>
<comment type="caution">
    <text evidence="1">The sequence shown here is derived from an EMBL/GenBank/DDBJ whole genome shotgun (WGS) entry which is preliminary data.</text>
</comment>
<keyword evidence="2" id="KW-1185">Reference proteome</keyword>
<organism evidence="1 2">
    <name type="scientific">Portunus trituberculatus</name>
    <name type="common">Swimming crab</name>
    <name type="synonym">Neptunus trituberculatus</name>
    <dbReference type="NCBI Taxonomy" id="210409"/>
    <lineage>
        <taxon>Eukaryota</taxon>
        <taxon>Metazoa</taxon>
        <taxon>Ecdysozoa</taxon>
        <taxon>Arthropoda</taxon>
        <taxon>Crustacea</taxon>
        <taxon>Multicrustacea</taxon>
        <taxon>Malacostraca</taxon>
        <taxon>Eumalacostraca</taxon>
        <taxon>Eucarida</taxon>
        <taxon>Decapoda</taxon>
        <taxon>Pleocyemata</taxon>
        <taxon>Brachyura</taxon>
        <taxon>Eubrachyura</taxon>
        <taxon>Portunoidea</taxon>
        <taxon>Portunidae</taxon>
        <taxon>Portuninae</taxon>
        <taxon>Portunus</taxon>
    </lineage>
</organism>
<proteinExistence type="predicted"/>